<reference evidence="1 2" key="1">
    <citation type="journal article" date="2023" name="Plants (Basel)">
        <title>Bridging the Gap: Combining Genomics and Transcriptomics Approaches to Understand Stylosanthes scabra, an Orphan Legume from the Brazilian Caatinga.</title>
        <authorList>
            <person name="Ferreira-Neto J.R.C."/>
            <person name="da Silva M.D."/>
            <person name="Binneck E."/>
            <person name="de Melo N.F."/>
            <person name="da Silva R.H."/>
            <person name="de Melo A.L.T.M."/>
            <person name="Pandolfi V."/>
            <person name="Bustamante F.O."/>
            <person name="Brasileiro-Vidal A.C."/>
            <person name="Benko-Iseppon A.M."/>
        </authorList>
    </citation>
    <scope>NUCLEOTIDE SEQUENCE [LARGE SCALE GENOMIC DNA]</scope>
    <source>
        <tissue evidence="1">Leaves</tissue>
    </source>
</reference>
<proteinExistence type="predicted"/>
<evidence type="ECO:0000313" key="1">
    <source>
        <dbReference type="EMBL" id="MED6107967.1"/>
    </source>
</evidence>
<gene>
    <name evidence="1" type="ORF">PIB30_018995</name>
</gene>
<keyword evidence="2" id="KW-1185">Reference proteome</keyword>
<dbReference type="EMBL" id="JASCZI010000058">
    <property type="protein sequence ID" value="MED6107967.1"/>
    <property type="molecule type" value="Genomic_DNA"/>
</dbReference>
<accession>A0ABU6Q8V0</accession>
<evidence type="ECO:0000313" key="2">
    <source>
        <dbReference type="Proteomes" id="UP001341840"/>
    </source>
</evidence>
<sequence length="119" mass="13555">MEEDIGTPLILRRHFLATSRALIDMESGELMMRTPPLCMSVNEKLKQETEDTFIKDEHLPSMNKAQMKSNKSGQEQEACADKFPLNQQKLEVHYSTVILGNSNKTFIIENASSRLFDPP</sequence>
<name>A0ABU6Q8V0_9FABA</name>
<dbReference type="Proteomes" id="UP001341840">
    <property type="component" value="Unassembled WGS sequence"/>
</dbReference>
<protein>
    <submittedName>
        <fullName evidence="1">Uncharacterized protein</fullName>
    </submittedName>
</protein>
<comment type="caution">
    <text evidence="1">The sequence shown here is derived from an EMBL/GenBank/DDBJ whole genome shotgun (WGS) entry which is preliminary data.</text>
</comment>
<organism evidence="1 2">
    <name type="scientific">Stylosanthes scabra</name>
    <dbReference type="NCBI Taxonomy" id="79078"/>
    <lineage>
        <taxon>Eukaryota</taxon>
        <taxon>Viridiplantae</taxon>
        <taxon>Streptophyta</taxon>
        <taxon>Embryophyta</taxon>
        <taxon>Tracheophyta</taxon>
        <taxon>Spermatophyta</taxon>
        <taxon>Magnoliopsida</taxon>
        <taxon>eudicotyledons</taxon>
        <taxon>Gunneridae</taxon>
        <taxon>Pentapetalae</taxon>
        <taxon>rosids</taxon>
        <taxon>fabids</taxon>
        <taxon>Fabales</taxon>
        <taxon>Fabaceae</taxon>
        <taxon>Papilionoideae</taxon>
        <taxon>50 kb inversion clade</taxon>
        <taxon>dalbergioids sensu lato</taxon>
        <taxon>Dalbergieae</taxon>
        <taxon>Pterocarpus clade</taxon>
        <taxon>Stylosanthes</taxon>
    </lineage>
</organism>